<evidence type="ECO:0000256" key="1">
    <source>
        <dbReference type="SAM" id="SignalP"/>
    </source>
</evidence>
<name>A0A016SV92_9BILA</name>
<sequence>MIFMLLTVLVFGTDARTTLYDEDEMRNYSLIRGEWEFPCWAVTFRYFSVKNVTWIIESSEGTEVKDYNKQEGSKPFSNARTRDVYGYEELAAIVRDIEGAGAFTCIAEGDHESGRTRKWRTRYIIDVSTGIEHVRKPDVPLVEYRRKNKQSRILKMTWKMDWSVKLPSN</sequence>
<accession>A0A016SV92</accession>
<feature type="chain" id="PRO_5012475074" description="Ig-like domain-containing protein" evidence="1">
    <location>
        <begin position="16"/>
        <end position="169"/>
    </location>
</feature>
<gene>
    <name evidence="2" type="primary">Acey_s0171.g286</name>
    <name evidence="2" type="ORF">Y032_0171g286</name>
</gene>
<keyword evidence="3" id="KW-1185">Reference proteome</keyword>
<dbReference type="AlphaFoldDB" id="A0A016SV92"/>
<reference evidence="3" key="1">
    <citation type="journal article" date="2015" name="Nat. Genet.">
        <title>The genome and transcriptome of the zoonotic hookworm Ancylostoma ceylanicum identify infection-specific gene families.</title>
        <authorList>
            <person name="Schwarz E.M."/>
            <person name="Hu Y."/>
            <person name="Antoshechkin I."/>
            <person name="Miller M.M."/>
            <person name="Sternberg P.W."/>
            <person name="Aroian R.V."/>
        </authorList>
    </citation>
    <scope>NUCLEOTIDE SEQUENCE</scope>
    <source>
        <strain evidence="3">HY135</strain>
    </source>
</reference>
<organism evidence="2 3">
    <name type="scientific">Ancylostoma ceylanicum</name>
    <dbReference type="NCBI Taxonomy" id="53326"/>
    <lineage>
        <taxon>Eukaryota</taxon>
        <taxon>Metazoa</taxon>
        <taxon>Ecdysozoa</taxon>
        <taxon>Nematoda</taxon>
        <taxon>Chromadorea</taxon>
        <taxon>Rhabditida</taxon>
        <taxon>Rhabditina</taxon>
        <taxon>Rhabditomorpha</taxon>
        <taxon>Strongyloidea</taxon>
        <taxon>Ancylostomatidae</taxon>
        <taxon>Ancylostomatinae</taxon>
        <taxon>Ancylostoma</taxon>
    </lineage>
</organism>
<comment type="caution">
    <text evidence="2">The sequence shown here is derived from an EMBL/GenBank/DDBJ whole genome shotgun (WGS) entry which is preliminary data.</text>
</comment>
<evidence type="ECO:0000313" key="2">
    <source>
        <dbReference type="EMBL" id="EYB94430.1"/>
    </source>
</evidence>
<dbReference type="EMBL" id="JARK01001507">
    <property type="protein sequence ID" value="EYB94430.1"/>
    <property type="molecule type" value="Genomic_DNA"/>
</dbReference>
<proteinExistence type="predicted"/>
<evidence type="ECO:0000313" key="3">
    <source>
        <dbReference type="Proteomes" id="UP000024635"/>
    </source>
</evidence>
<feature type="signal peptide" evidence="1">
    <location>
        <begin position="1"/>
        <end position="15"/>
    </location>
</feature>
<keyword evidence="1" id="KW-0732">Signal</keyword>
<dbReference type="Proteomes" id="UP000024635">
    <property type="component" value="Unassembled WGS sequence"/>
</dbReference>
<protein>
    <recommendedName>
        <fullName evidence="4">Ig-like domain-containing protein</fullName>
    </recommendedName>
</protein>
<evidence type="ECO:0008006" key="4">
    <source>
        <dbReference type="Google" id="ProtNLM"/>
    </source>
</evidence>
<feature type="non-terminal residue" evidence="2">
    <location>
        <position position="1"/>
    </location>
</feature>